<dbReference type="EMBL" id="JACGET010000011">
    <property type="protein sequence ID" value="MBN3106279.1"/>
    <property type="molecule type" value="Genomic_DNA"/>
</dbReference>
<dbReference type="AlphaFoldDB" id="A0A086EY99"/>
<dbReference type="Proteomes" id="UP000762586">
    <property type="component" value="Unassembled WGS sequence"/>
</dbReference>
<dbReference type="Proteomes" id="UP000269351">
    <property type="component" value="Chromosome"/>
</dbReference>
<evidence type="ECO:0000256" key="1">
    <source>
        <dbReference type="SAM" id="Coils"/>
    </source>
</evidence>
<evidence type="ECO:0000313" key="5">
    <source>
        <dbReference type="Proteomes" id="UP000029435"/>
    </source>
</evidence>
<reference evidence="2 5" key="1">
    <citation type="submission" date="2014-08" db="EMBL/GenBank/DDBJ databases">
        <title>Genome sequences of NCPPB Pectobacterium isolates.</title>
        <authorList>
            <person name="Glover R.H."/>
            <person name="Sapp M."/>
            <person name="Elphinstone J."/>
        </authorList>
    </citation>
    <scope>NUCLEOTIDE SEQUENCE [LARGE SCALE GENOMIC DNA]</scope>
    <source>
        <strain evidence="2 5">LMG 21372</strain>
    </source>
</reference>
<evidence type="ECO:0000313" key="4">
    <source>
        <dbReference type="EMBL" id="QPK23670.1"/>
    </source>
</evidence>
<gene>
    <name evidence="4" type="ORF">F126LOC_018915</name>
    <name evidence="3" type="ORF">H4F48_09320</name>
    <name evidence="2" type="ORF">KU74_06835</name>
</gene>
<sequence>MRVEELEYRLDSALRALEQSVQRQQQTWRQEHQSLQQQLLQAKERDAYLCAQIERLSAQLSSMDSSPERNPLIQKMKVVHAHLDVLAQEASAFRRSLR</sequence>
<evidence type="ECO:0000313" key="2">
    <source>
        <dbReference type="EMBL" id="KGA36175.1"/>
    </source>
</evidence>
<dbReference type="EMBL" id="CP065031">
    <property type="protein sequence ID" value="QPK23670.1"/>
    <property type="molecule type" value="Genomic_DNA"/>
</dbReference>
<keyword evidence="1" id="KW-0175">Coiled coil</keyword>
<reference evidence="4 6" key="3">
    <citation type="submission" date="2020-11" db="EMBL/GenBank/DDBJ databases">
        <title>Complete genome sequence of Pectobacterium brasiliense strain F126.</title>
        <authorList>
            <person name="Miroshnikov K."/>
            <person name="Vo T.N.H."/>
            <person name="Khodykina M.V."/>
            <person name="Kabanova A.P."/>
            <person name="Shneider M."/>
            <person name="Korzhenkov A."/>
            <person name="Toschakov S.V."/>
            <person name="Miroshnikov K.A."/>
            <person name="Ignatov A.N."/>
            <person name="Mikhailova Y.V."/>
            <person name="Shelenkov A."/>
            <person name="Yanushevich Y.G."/>
            <person name="Evseev P.V."/>
        </authorList>
    </citation>
    <scope>NUCLEOTIDE SEQUENCE [LARGE SCALE GENOMIC DNA]</scope>
    <source>
        <strain evidence="4 6">F126</strain>
    </source>
</reference>
<dbReference type="Proteomes" id="UP000029435">
    <property type="component" value="Unassembled WGS sequence"/>
</dbReference>
<dbReference type="STRING" id="180957.B5S52_18930"/>
<evidence type="ECO:0000313" key="6">
    <source>
        <dbReference type="Proteomes" id="UP000269351"/>
    </source>
</evidence>
<protein>
    <recommendedName>
        <fullName evidence="8">Mobilization protein</fullName>
    </recommendedName>
</protein>
<evidence type="ECO:0000313" key="7">
    <source>
        <dbReference type="Proteomes" id="UP000762586"/>
    </source>
</evidence>
<organism evidence="2 5">
    <name type="scientific">Pectobacterium brasiliense</name>
    <dbReference type="NCBI Taxonomy" id="180957"/>
    <lineage>
        <taxon>Bacteria</taxon>
        <taxon>Pseudomonadati</taxon>
        <taxon>Pseudomonadota</taxon>
        <taxon>Gammaproteobacteria</taxon>
        <taxon>Enterobacterales</taxon>
        <taxon>Pectobacteriaceae</taxon>
        <taxon>Pectobacterium</taxon>
    </lineage>
</organism>
<dbReference type="EMBL" id="JQOD01000001">
    <property type="protein sequence ID" value="KGA36175.1"/>
    <property type="molecule type" value="Genomic_DNA"/>
</dbReference>
<keyword evidence="7" id="KW-1185">Reference proteome</keyword>
<dbReference type="GeneID" id="57241724"/>
<dbReference type="KEGG" id="pbra:B5S52_18930"/>
<evidence type="ECO:0000313" key="3">
    <source>
        <dbReference type="EMBL" id="MBN3106279.1"/>
    </source>
</evidence>
<accession>A0A086EY99</accession>
<name>A0A086EY99_9GAMM</name>
<dbReference type="PATRIC" id="fig|180957.23.peg.3918"/>
<evidence type="ECO:0008006" key="8">
    <source>
        <dbReference type="Google" id="ProtNLM"/>
    </source>
</evidence>
<proteinExistence type="predicted"/>
<dbReference type="RefSeq" id="WP_010282972.1">
    <property type="nucleotide sequence ID" value="NZ_BSWF01000001.1"/>
</dbReference>
<reference evidence="3 7" key="2">
    <citation type="submission" date="2020-07" db="EMBL/GenBank/DDBJ databases">
        <title>A pangenomic view of the genus Pectobacterium provides insights into genome organization, phylogeny, and virulence.</title>
        <authorList>
            <person name="Jonkheer E."/>
            <person name="Brankovics B."/>
            <person name="Houwers I."/>
            <person name="Van Der Wolf J."/>
            <person name="Bonants P."/>
            <person name="Vreeburg R."/>
            <person name="Bollema R."/>
            <person name="De Haan J."/>
            <person name="Berke L."/>
            <person name="De Ridder D."/>
            <person name="Smit S."/>
            <person name="Van Der Lee T.A.J."/>
        </authorList>
    </citation>
    <scope>NUCLEOTIDE SEQUENCE [LARGE SCALE GENOMIC DNA]</scope>
    <source>
        <strain evidence="3 7">NAK:384</strain>
    </source>
</reference>
<dbReference type="OrthoDB" id="6415292at2"/>
<feature type="coiled-coil region" evidence="1">
    <location>
        <begin position="3"/>
        <end position="45"/>
    </location>
</feature>